<organism evidence="8 9">
    <name type="scientific">Marinospirillum celere</name>
    <dbReference type="NCBI Taxonomy" id="1122252"/>
    <lineage>
        <taxon>Bacteria</taxon>
        <taxon>Pseudomonadati</taxon>
        <taxon>Pseudomonadota</taxon>
        <taxon>Gammaproteobacteria</taxon>
        <taxon>Oceanospirillales</taxon>
        <taxon>Oceanospirillaceae</taxon>
        <taxon>Marinospirillum</taxon>
    </lineage>
</organism>
<evidence type="ECO:0000256" key="6">
    <source>
        <dbReference type="PROSITE-ProRule" id="PRU00433"/>
    </source>
</evidence>
<dbReference type="PANTHER" id="PTHR40942">
    <property type="match status" value="1"/>
</dbReference>
<keyword evidence="4" id="KW-0249">Electron transport</keyword>
<dbReference type="GO" id="GO:0009055">
    <property type="term" value="F:electron transfer activity"/>
    <property type="evidence" value="ECO:0007669"/>
    <property type="project" value="InterPro"/>
</dbReference>
<dbReference type="Proteomes" id="UP000199058">
    <property type="component" value="Unassembled WGS sequence"/>
</dbReference>
<dbReference type="STRING" id="1122252.SAMN05660443_2855"/>
<keyword evidence="3 6" id="KW-0479">Metal-binding</keyword>
<dbReference type="Gene3D" id="1.10.760.10">
    <property type="entry name" value="Cytochrome c-like domain"/>
    <property type="match status" value="1"/>
</dbReference>
<keyword evidence="1" id="KW-0813">Transport</keyword>
<dbReference type="Pfam" id="PF13442">
    <property type="entry name" value="Cytochrome_CBB3"/>
    <property type="match status" value="1"/>
</dbReference>
<keyword evidence="5 6" id="KW-0408">Iron</keyword>
<evidence type="ECO:0000259" key="7">
    <source>
        <dbReference type="PROSITE" id="PS51007"/>
    </source>
</evidence>
<evidence type="ECO:0000256" key="5">
    <source>
        <dbReference type="ARBA" id="ARBA00023004"/>
    </source>
</evidence>
<dbReference type="GO" id="GO:0020037">
    <property type="term" value="F:heme binding"/>
    <property type="evidence" value="ECO:0007669"/>
    <property type="project" value="InterPro"/>
</dbReference>
<evidence type="ECO:0000256" key="4">
    <source>
        <dbReference type="ARBA" id="ARBA00022982"/>
    </source>
</evidence>
<reference evidence="8 9" key="1">
    <citation type="submission" date="2016-10" db="EMBL/GenBank/DDBJ databases">
        <authorList>
            <person name="de Groot N.N."/>
        </authorList>
    </citation>
    <scope>NUCLEOTIDE SEQUENCE [LARGE SCALE GENOMIC DNA]</scope>
    <source>
        <strain evidence="8 9">DSM 18438</strain>
    </source>
</reference>
<sequence>MLGKGLQALSGWPETDYLEVVRVKQRIQVTRILTAAAVLGLGLMVAMQAQARFGTPEEIAERLKPSGELCLEGMECGAAAAEVAAGPAMSGEEVYASVCAACHDTGAAGAPRKGDTAAWGDRLNKSLDDLTASTINGLGAMPPRGGSNYSDEEIRDAVEFLVDASR</sequence>
<dbReference type="AlphaFoldDB" id="A0A1I1JW45"/>
<evidence type="ECO:0000256" key="3">
    <source>
        <dbReference type="ARBA" id="ARBA00022723"/>
    </source>
</evidence>
<evidence type="ECO:0000256" key="2">
    <source>
        <dbReference type="ARBA" id="ARBA00022617"/>
    </source>
</evidence>
<name>A0A1I1JW45_9GAMM</name>
<gene>
    <name evidence="8" type="ORF">SAMN05660443_2855</name>
</gene>
<dbReference type="PROSITE" id="PS51007">
    <property type="entry name" value="CYTC"/>
    <property type="match status" value="1"/>
</dbReference>
<accession>A0A1I1JW45</accession>
<feature type="domain" description="Cytochrome c" evidence="7">
    <location>
        <begin position="86"/>
        <end position="165"/>
    </location>
</feature>
<keyword evidence="9" id="KW-1185">Reference proteome</keyword>
<evidence type="ECO:0000313" key="8">
    <source>
        <dbReference type="EMBL" id="SFC49590.1"/>
    </source>
</evidence>
<keyword evidence="2 6" id="KW-0349">Heme</keyword>
<evidence type="ECO:0000256" key="1">
    <source>
        <dbReference type="ARBA" id="ARBA00022448"/>
    </source>
</evidence>
<dbReference type="SUPFAM" id="SSF46626">
    <property type="entry name" value="Cytochrome c"/>
    <property type="match status" value="1"/>
</dbReference>
<proteinExistence type="predicted"/>
<dbReference type="InterPro" id="IPR002323">
    <property type="entry name" value="Cyt_CIE"/>
</dbReference>
<protein>
    <submittedName>
        <fullName evidence="8">Cytochrome c5</fullName>
    </submittedName>
</protein>
<dbReference type="InterPro" id="IPR009056">
    <property type="entry name" value="Cyt_c-like_dom"/>
</dbReference>
<dbReference type="GO" id="GO:0005506">
    <property type="term" value="F:iron ion binding"/>
    <property type="evidence" value="ECO:0007669"/>
    <property type="project" value="InterPro"/>
</dbReference>
<dbReference type="InterPro" id="IPR036909">
    <property type="entry name" value="Cyt_c-like_dom_sf"/>
</dbReference>
<dbReference type="PANTHER" id="PTHR40942:SF4">
    <property type="entry name" value="CYTOCHROME C5"/>
    <property type="match status" value="1"/>
</dbReference>
<dbReference type="PRINTS" id="PR00607">
    <property type="entry name" value="CYTCHROMECIE"/>
</dbReference>
<evidence type="ECO:0000313" key="9">
    <source>
        <dbReference type="Proteomes" id="UP000199058"/>
    </source>
</evidence>
<dbReference type="EMBL" id="FOLH01000008">
    <property type="protein sequence ID" value="SFC49590.1"/>
    <property type="molecule type" value="Genomic_DNA"/>
</dbReference>